<dbReference type="InterPro" id="IPR003595">
    <property type="entry name" value="Tyr_Pase_cat"/>
</dbReference>
<dbReference type="EC" id="3.1.3.48" evidence="2"/>
<reference evidence="7 8" key="1">
    <citation type="submission" date="2019-10" db="EMBL/GenBank/DDBJ databases">
        <authorList>
            <person name="Palmer J.M."/>
        </authorList>
    </citation>
    <scope>NUCLEOTIDE SEQUENCE [LARGE SCALE GENOMIC DNA]</scope>
    <source>
        <strain evidence="7 8">TWF506</strain>
    </source>
</reference>
<feature type="compositionally biased region" description="Basic and acidic residues" evidence="3">
    <location>
        <begin position="716"/>
        <end position="736"/>
    </location>
</feature>
<dbReference type="Pfam" id="PF00581">
    <property type="entry name" value="Rhodanese"/>
    <property type="match status" value="1"/>
</dbReference>
<dbReference type="Pfam" id="PF00102">
    <property type="entry name" value="Y_phosphatase"/>
    <property type="match status" value="1"/>
</dbReference>
<dbReference type="EMBL" id="JAVHJM010000002">
    <property type="protein sequence ID" value="KAK6518440.1"/>
    <property type="molecule type" value="Genomic_DNA"/>
</dbReference>
<proteinExistence type="inferred from homology"/>
<name>A0AAN8RW45_9PEZI</name>
<feature type="region of interest" description="Disordered" evidence="3">
    <location>
        <begin position="710"/>
        <end position="739"/>
    </location>
</feature>
<dbReference type="SUPFAM" id="SSF52821">
    <property type="entry name" value="Rhodanese/Cell cycle control phosphatase"/>
    <property type="match status" value="1"/>
</dbReference>
<dbReference type="InterPro" id="IPR029021">
    <property type="entry name" value="Prot-tyrosine_phosphatase-like"/>
</dbReference>
<dbReference type="CDD" id="cd18533">
    <property type="entry name" value="PTP_fungal"/>
    <property type="match status" value="1"/>
</dbReference>
<feature type="compositionally biased region" description="Basic and acidic residues" evidence="3">
    <location>
        <begin position="230"/>
        <end position="244"/>
    </location>
</feature>
<feature type="domain" description="Tyrosine specific protein phosphatases" evidence="5">
    <location>
        <begin position="802"/>
        <end position="917"/>
    </location>
</feature>
<feature type="compositionally biased region" description="Low complexity" evidence="3">
    <location>
        <begin position="795"/>
        <end position="807"/>
    </location>
</feature>
<dbReference type="AlphaFoldDB" id="A0AAN8RW45"/>
<dbReference type="SUPFAM" id="SSF52799">
    <property type="entry name" value="(Phosphotyrosine protein) phosphatases II"/>
    <property type="match status" value="1"/>
</dbReference>
<feature type="compositionally biased region" description="Basic and acidic residues" evidence="3">
    <location>
        <begin position="808"/>
        <end position="820"/>
    </location>
</feature>
<evidence type="ECO:0000256" key="3">
    <source>
        <dbReference type="SAM" id="MobiDB-lite"/>
    </source>
</evidence>
<evidence type="ECO:0000313" key="7">
    <source>
        <dbReference type="EMBL" id="KAK6518440.1"/>
    </source>
</evidence>
<evidence type="ECO:0000259" key="6">
    <source>
        <dbReference type="PROSITE" id="PS50206"/>
    </source>
</evidence>
<dbReference type="PRINTS" id="PR00700">
    <property type="entry name" value="PRTYPHPHTASE"/>
</dbReference>
<accession>A0AAN8RW45</accession>
<dbReference type="CDD" id="cd01446">
    <property type="entry name" value="DSP_MapKP"/>
    <property type="match status" value="1"/>
</dbReference>
<feature type="compositionally biased region" description="Low complexity" evidence="3">
    <location>
        <begin position="214"/>
        <end position="229"/>
    </location>
</feature>
<comment type="caution">
    <text evidence="7">The sequence shown here is derived from an EMBL/GenBank/DDBJ whole genome shotgun (WGS) entry which is preliminary data.</text>
</comment>
<dbReference type="SMART" id="SM00404">
    <property type="entry name" value="PTPc_motif"/>
    <property type="match status" value="1"/>
</dbReference>
<feature type="region of interest" description="Disordered" evidence="3">
    <location>
        <begin position="795"/>
        <end position="820"/>
    </location>
</feature>
<dbReference type="InterPro" id="IPR016130">
    <property type="entry name" value="Tyr_Pase_AS"/>
</dbReference>
<feature type="compositionally biased region" description="Basic and acidic residues" evidence="3">
    <location>
        <begin position="1"/>
        <end position="11"/>
    </location>
</feature>
<dbReference type="Gene3D" id="3.40.250.10">
    <property type="entry name" value="Rhodanese-like domain"/>
    <property type="match status" value="1"/>
</dbReference>
<dbReference type="PROSITE" id="PS00383">
    <property type="entry name" value="TYR_PHOSPHATASE_1"/>
    <property type="match status" value="1"/>
</dbReference>
<feature type="compositionally biased region" description="Low complexity" evidence="3">
    <location>
        <begin position="34"/>
        <end position="68"/>
    </location>
</feature>
<organism evidence="7 8">
    <name type="scientific">Arthrobotrys conoides</name>
    <dbReference type="NCBI Taxonomy" id="74498"/>
    <lineage>
        <taxon>Eukaryota</taxon>
        <taxon>Fungi</taxon>
        <taxon>Dikarya</taxon>
        <taxon>Ascomycota</taxon>
        <taxon>Pezizomycotina</taxon>
        <taxon>Orbiliomycetes</taxon>
        <taxon>Orbiliales</taxon>
        <taxon>Orbiliaceae</taxon>
        <taxon>Arthrobotrys</taxon>
    </lineage>
</organism>
<evidence type="ECO:0000256" key="2">
    <source>
        <dbReference type="ARBA" id="ARBA00013064"/>
    </source>
</evidence>
<dbReference type="InterPro" id="IPR036873">
    <property type="entry name" value="Rhodanese-like_dom_sf"/>
</dbReference>
<feature type="domain" description="Tyrosine-protein phosphatase" evidence="4">
    <location>
        <begin position="601"/>
        <end position="926"/>
    </location>
</feature>
<evidence type="ECO:0000313" key="8">
    <source>
        <dbReference type="Proteomes" id="UP001307849"/>
    </source>
</evidence>
<dbReference type="InterPro" id="IPR050348">
    <property type="entry name" value="Protein-Tyr_Phosphatase"/>
</dbReference>
<evidence type="ECO:0000256" key="1">
    <source>
        <dbReference type="ARBA" id="ARBA00009649"/>
    </source>
</evidence>
<dbReference type="PANTHER" id="PTHR19134">
    <property type="entry name" value="RECEPTOR-TYPE TYROSINE-PROTEIN PHOSPHATASE"/>
    <property type="match status" value="1"/>
</dbReference>
<comment type="similarity">
    <text evidence="1">Belongs to the protein-tyrosine phosphatase family. Non-receptor class subfamily.</text>
</comment>
<feature type="compositionally biased region" description="Low complexity" evidence="3">
    <location>
        <begin position="110"/>
        <end position="119"/>
    </location>
</feature>
<keyword evidence="8" id="KW-1185">Reference proteome</keyword>
<dbReference type="Gene3D" id="3.90.190.10">
    <property type="entry name" value="Protein tyrosine phosphatase superfamily"/>
    <property type="match status" value="1"/>
</dbReference>
<dbReference type="SMART" id="SM00450">
    <property type="entry name" value="RHOD"/>
    <property type="match status" value="1"/>
</dbReference>
<sequence length="943" mass="104097">MHLNLADHEFPKMSLTSSQRPSPGTPFDYNPIFSPRNSSNSSSGASASASASSATPSSASHSRSQHTQPPHLYTIPGTPADLPPSFSTSNIPSTPGGYPRRTPLPRGPDASATTASPASGYFGLDRDSEESYAHNNWSTTSSLRSLAARSPHVLDIDTMPTAASENFRRQSSAIAAHNKNHAAYQRSRGGSRDMSDSIDGFFAGALKSPRHDPSSSSSSSSSSSAASASRAERKILSPRSEAEMQQRAVASSTRHNSSSIYEEPHNYFDQPRYESPVAYDPSIPSRSVSASGWSSSSMPHLLQGGSVSGEFTMRPPPLDRQRSSTLPPSSQVDGLSLMYASKLAQILDLAPKTTLLLDLRPFQQFSQSRIRGSINISIPTTLLKRPSFNIAKLTESLGGPEMKKQLARWKEVNNIVVYDASSSTVKESASAAHTVSKFVREGWQGDAYLLSGGFEEFSDQFPGVVDIGPLQTETKKTNSLSLSGSSDGGPPAFNCVMPKAAANPFFSNIRQNMDLLGGVGEISLKIPPYITSEVRRAMPKWMRDVLKEDGAKKVAEKFLKLEKAEQRRMQDALNVNVTYESPKTLRPPQTHTLAGVEKGAKNRYNNIWPYDHTRVRLTDYSPESCDYINASYVSTDFSSKRYIATQGPIPHTFRDFWSVVWDHDVRVIVMLTAEAEGGQLKCHKYWKEHSYGPYQLNNISEKRISLDPSKTSGYAYKKEGPTRRQSSGRHEPESPKEFSGPHVIMRKFTLSHSSHPFSPLREITQLQYSSWPDFGAPADPSHILALIEQTELVIRSSGGSRRSSSSTIHDRRSSRGDGERPVLVHCSAGCGRTGTFCATDSVIDMLRRQREYVRSSGGRYPHNGVDHEGDSPMRYGFDNNDFQGQWINDDRVDLIERAVENLRDQRISMVQTLRQYVLCYETVAEWLVRRPLADGSVASWMKA</sequence>
<dbReference type="InterPro" id="IPR000387">
    <property type="entry name" value="Tyr_Pase_dom"/>
</dbReference>
<evidence type="ECO:0000259" key="4">
    <source>
        <dbReference type="PROSITE" id="PS50055"/>
    </source>
</evidence>
<dbReference type="PROSITE" id="PS50206">
    <property type="entry name" value="RHODANESE_3"/>
    <property type="match status" value="1"/>
</dbReference>
<dbReference type="PROSITE" id="PS50056">
    <property type="entry name" value="TYR_PHOSPHATASE_2"/>
    <property type="match status" value="1"/>
</dbReference>
<feature type="region of interest" description="Disordered" evidence="3">
    <location>
        <begin position="176"/>
        <end position="263"/>
    </location>
</feature>
<dbReference type="SMART" id="SM00194">
    <property type="entry name" value="PTPc"/>
    <property type="match status" value="1"/>
</dbReference>
<dbReference type="PROSITE" id="PS50055">
    <property type="entry name" value="TYR_PHOSPHATASE_PTP"/>
    <property type="match status" value="1"/>
</dbReference>
<feature type="domain" description="Rhodanese" evidence="6">
    <location>
        <begin position="350"/>
        <end position="466"/>
    </location>
</feature>
<protein>
    <recommendedName>
        <fullName evidence="2">protein-tyrosine-phosphatase</fullName>
        <ecNumber evidence="2">3.1.3.48</ecNumber>
    </recommendedName>
</protein>
<dbReference type="InterPro" id="IPR000242">
    <property type="entry name" value="PTP_cat"/>
</dbReference>
<dbReference type="Proteomes" id="UP001307849">
    <property type="component" value="Unassembled WGS sequence"/>
</dbReference>
<dbReference type="PANTHER" id="PTHR19134:SF561">
    <property type="entry name" value="PROTEIN TYROSINE PHOSPHATASE 36E, ISOFORM A"/>
    <property type="match status" value="1"/>
</dbReference>
<feature type="compositionally biased region" description="Polar residues" evidence="3">
    <location>
        <begin position="248"/>
        <end position="260"/>
    </location>
</feature>
<evidence type="ECO:0000259" key="5">
    <source>
        <dbReference type="PROSITE" id="PS50056"/>
    </source>
</evidence>
<dbReference type="InterPro" id="IPR001763">
    <property type="entry name" value="Rhodanese-like_dom"/>
</dbReference>
<gene>
    <name evidence="7" type="ORF">TWF506_005594</name>
</gene>
<dbReference type="GO" id="GO:0004725">
    <property type="term" value="F:protein tyrosine phosphatase activity"/>
    <property type="evidence" value="ECO:0007669"/>
    <property type="project" value="UniProtKB-EC"/>
</dbReference>
<feature type="region of interest" description="Disordered" evidence="3">
    <location>
        <begin position="1"/>
        <end position="127"/>
    </location>
</feature>